<name>A0ABT1WEV7_9BURK</name>
<dbReference type="SUPFAM" id="SSF89392">
    <property type="entry name" value="Prokaryotic lipoproteins and lipoprotein localization factors"/>
    <property type="match status" value="1"/>
</dbReference>
<evidence type="ECO:0000256" key="9">
    <source>
        <dbReference type="ARBA" id="ARBA00023186"/>
    </source>
</evidence>
<evidence type="ECO:0000256" key="4">
    <source>
        <dbReference type="ARBA" id="ARBA00014035"/>
    </source>
</evidence>
<keyword evidence="11" id="KW-0449">Lipoprotein</keyword>
<dbReference type="RefSeq" id="WP_256763804.1">
    <property type="nucleotide sequence ID" value="NZ_JANIGO010000002.1"/>
</dbReference>
<dbReference type="EMBL" id="JANIGO010000002">
    <property type="protein sequence ID" value="MCQ8896057.1"/>
    <property type="molecule type" value="Genomic_DNA"/>
</dbReference>
<comment type="similarity">
    <text evidence="2 10">Belongs to the LolA family.</text>
</comment>
<evidence type="ECO:0000256" key="7">
    <source>
        <dbReference type="ARBA" id="ARBA00022764"/>
    </source>
</evidence>
<keyword evidence="12" id="KW-1185">Reference proteome</keyword>
<sequence>MSVFFKNFAVALTIVVCPWSHGLALASSAEDLLHSFAKTRQFAEGQFTQVVVAPSGQIKQKGSGEFAFSRPGKFRWEIKKPYPQLIVADGKLVTNYDPDMQHATQKPMGNAMDSTPAALLFGSADLNKLFVIKEEGTKDGKQWLSAKPRDKENLFDTVRIGFENGLPVHLDIVDALGQTTKLDLTQWKFDARRPAAYFEFKTPPGVDLIQTQ</sequence>
<protein>
    <recommendedName>
        <fullName evidence="4 10">Outer-membrane lipoprotein carrier protein</fullName>
    </recommendedName>
</protein>
<evidence type="ECO:0000256" key="10">
    <source>
        <dbReference type="HAMAP-Rule" id="MF_00240"/>
    </source>
</evidence>
<evidence type="ECO:0000256" key="1">
    <source>
        <dbReference type="ARBA" id="ARBA00004418"/>
    </source>
</evidence>
<dbReference type="Pfam" id="PF03548">
    <property type="entry name" value="LolA"/>
    <property type="match status" value="1"/>
</dbReference>
<dbReference type="HAMAP" id="MF_00240">
    <property type="entry name" value="LolA"/>
    <property type="match status" value="1"/>
</dbReference>
<reference evidence="11 12" key="1">
    <citation type="submission" date="2022-07" db="EMBL/GenBank/DDBJ databases">
        <authorList>
            <person name="Xamxidin M."/>
            <person name="Wu M."/>
        </authorList>
    </citation>
    <scope>NUCLEOTIDE SEQUENCE [LARGE SCALE GENOMIC DNA]</scope>
    <source>
        <strain evidence="11 12">NBRC 111650</strain>
    </source>
</reference>
<comment type="caution">
    <text evidence="11">The sequence shown here is derived from an EMBL/GenBank/DDBJ whole genome shotgun (WGS) entry which is preliminary data.</text>
</comment>
<dbReference type="Proteomes" id="UP001204142">
    <property type="component" value="Unassembled WGS sequence"/>
</dbReference>
<evidence type="ECO:0000313" key="12">
    <source>
        <dbReference type="Proteomes" id="UP001204142"/>
    </source>
</evidence>
<keyword evidence="7 10" id="KW-0574">Periplasm</keyword>
<evidence type="ECO:0000256" key="3">
    <source>
        <dbReference type="ARBA" id="ARBA00011245"/>
    </source>
</evidence>
<keyword evidence="5 10" id="KW-0813">Transport</keyword>
<dbReference type="InterPro" id="IPR029046">
    <property type="entry name" value="LolA/LolB/LppX"/>
</dbReference>
<dbReference type="PANTHER" id="PTHR35869">
    <property type="entry name" value="OUTER-MEMBRANE LIPOPROTEIN CARRIER PROTEIN"/>
    <property type="match status" value="1"/>
</dbReference>
<keyword evidence="8 10" id="KW-0653">Protein transport</keyword>
<comment type="function">
    <text evidence="10">Participates in the translocation of lipoproteins from the inner membrane to the outer membrane. Only forms a complex with a lipoprotein if the residue after the N-terminal Cys is not an aspartate (The Asp acts as a targeting signal to indicate that the lipoprotein should stay in the inner membrane).</text>
</comment>
<organism evidence="11 12">
    <name type="scientific">Limnobacter humi</name>
    <dbReference type="NCBI Taxonomy" id="1778671"/>
    <lineage>
        <taxon>Bacteria</taxon>
        <taxon>Pseudomonadati</taxon>
        <taxon>Pseudomonadota</taxon>
        <taxon>Betaproteobacteria</taxon>
        <taxon>Burkholderiales</taxon>
        <taxon>Burkholderiaceae</taxon>
        <taxon>Limnobacter</taxon>
    </lineage>
</organism>
<evidence type="ECO:0000256" key="8">
    <source>
        <dbReference type="ARBA" id="ARBA00022927"/>
    </source>
</evidence>
<gene>
    <name evidence="10 11" type="primary">lolA</name>
    <name evidence="11" type="ORF">NQT62_06350</name>
</gene>
<evidence type="ECO:0000313" key="11">
    <source>
        <dbReference type="EMBL" id="MCQ8896057.1"/>
    </source>
</evidence>
<evidence type="ECO:0000256" key="5">
    <source>
        <dbReference type="ARBA" id="ARBA00022448"/>
    </source>
</evidence>
<comment type="subunit">
    <text evidence="3 10">Monomer.</text>
</comment>
<dbReference type="CDD" id="cd16325">
    <property type="entry name" value="LolA"/>
    <property type="match status" value="1"/>
</dbReference>
<comment type="subcellular location">
    <subcellularLocation>
        <location evidence="1 10">Periplasm</location>
    </subcellularLocation>
</comment>
<accession>A0ABT1WEV7</accession>
<proteinExistence type="inferred from homology"/>
<evidence type="ECO:0000256" key="2">
    <source>
        <dbReference type="ARBA" id="ARBA00007615"/>
    </source>
</evidence>
<evidence type="ECO:0000256" key="6">
    <source>
        <dbReference type="ARBA" id="ARBA00022729"/>
    </source>
</evidence>
<dbReference type="PANTHER" id="PTHR35869:SF1">
    <property type="entry name" value="OUTER-MEMBRANE LIPOPROTEIN CARRIER PROTEIN"/>
    <property type="match status" value="1"/>
</dbReference>
<dbReference type="InterPro" id="IPR004564">
    <property type="entry name" value="OM_lipoprot_carrier_LolA-like"/>
</dbReference>
<dbReference type="InterPro" id="IPR018323">
    <property type="entry name" value="OM_lipoprot_carrier_LolA_Pbac"/>
</dbReference>
<keyword evidence="6" id="KW-0732">Signal</keyword>
<keyword evidence="9 10" id="KW-0143">Chaperone</keyword>
<dbReference type="Gene3D" id="2.50.20.10">
    <property type="entry name" value="Lipoprotein localisation LolA/LolB/LppX"/>
    <property type="match status" value="1"/>
</dbReference>
<dbReference type="NCBIfam" id="TIGR00547">
    <property type="entry name" value="lolA"/>
    <property type="match status" value="1"/>
</dbReference>